<keyword evidence="1" id="KW-0812">Transmembrane</keyword>
<dbReference type="EMBL" id="LKGI01000079">
    <property type="protein sequence ID" value="RNE28244.1"/>
    <property type="molecule type" value="Genomic_DNA"/>
</dbReference>
<dbReference type="EMBL" id="LKFS01000085">
    <property type="protein sequence ID" value="RND79900.1"/>
    <property type="molecule type" value="Genomic_DNA"/>
</dbReference>
<evidence type="ECO:0000313" key="5">
    <source>
        <dbReference type="Proteomes" id="UP000284716"/>
    </source>
</evidence>
<accession>A0A243PZ41</accession>
<evidence type="ECO:0000256" key="1">
    <source>
        <dbReference type="SAM" id="Phobius"/>
    </source>
</evidence>
<accession>A0A0E2M1E3</accession>
<protein>
    <submittedName>
        <fullName evidence="3">Uncharacterized protein</fullName>
    </submittedName>
</protein>
<dbReference type="Proteomes" id="UP000284123">
    <property type="component" value="Unassembled WGS sequence"/>
</dbReference>
<feature type="transmembrane region" description="Helical" evidence="1">
    <location>
        <begin position="41"/>
        <end position="63"/>
    </location>
</feature>
<sequence length="82" mass="9320">MMSNELRSDWKDFAATAIAFLVSGAFMVFLIMPIPGFQEDLVLSGILAAIIYIIVLIVTLLALKKDEMKRFISFFKRQKSDM</sequence>
<keyword evidence="1" id="KW-0472">Membrane</keyword>
<name>A0A0E2M1E3_LACPA</name>
<keyword evidence="1" id="KW-1133">Transmembrane helix</keyword>
<evidence type="ECO:0000313" key="4">
    <source>
        <dbReference type="Proteomes" id="UP000284123"/>
    </source>
</evidence>
<organism evidence="3 4">
    <name type="scientific">Lacticaseibacillus paracasei</name>
    <name type="common">Lactobacillus paracasei</name>
    <dbReference type="NCBI Taxonomy" id="1597"/>
    <lineage>
        <taxon>Bacteria</taxon>
        <taxon>Bacillati</taxon>
        <taxon>Bacillota</taxon>
        <taxon>Bacilli</taxon>
        <taxon>Lactobacillales</taxon>
        <taxon>Lactobacillaceae</taxon>
        <taxon>Lacticaseibacillus</taxon>
    </lineage>
</organism>
<comment type="caution">
    <text evidence="3">The sequence shown here is derived from an EMBL/GenBank/DDBJ whole genome shotgun (WGS) entry which is preliminary data.</text>
</comment>
<evidence type="ECO:0000313" key="3">
    <source>
        <dbReference type="EMBL" id="RNE28244.1"/>
    </source>
</evidence>
<reference evidence="4 5" key="1">
    <citation type="journal article" date="2018" name="Front. Microbiol.">
        <title>Conversion of Methionine to Cysteine in Lactobacillus paracasei Depends on the Highly Mobile cysK-ctl-cysE Gene Cluster.</title>
        <authorList>
            <person name="Wuthrich D."/>
            <person name="Irmler S."/>
            <person name="Berthoud H."/>
            <person name="Guggenbuhl B."/>
            <person name="Eugster E."/>
            <person name="Bruggmann R."/>
        </authorList>
    </citation>
    <scope>NUCLEOTIDE SEQUENCE [LARGE SCALE GENOMIC DNA]</scope>
    <source>
        <strain evidence="2 5">FAM18157</strain>
        <strain evidence="3 4">FAM6012</strain>
    </source>
</reference>
<gene>
    <name evidence="2" type="ORF">FAM18157_02393</name>
    <name evidence="3" type="ORF">FAM6012_02412</name>
</gene>
<dbReference type="Proteomes" id="UP000284716">
    <property type="component" value="Unassembled WGS sequence"/>
</dbReference>
<evidence type="ECO:0000313" key="2">
    <source>
        <dbReference type="EMBL" id="RND79900.1"/>
    </source>
</evidence>
<feature type="transmembrane region" description="Helical" evidence="1">
    <location>
        <begin position="12"/>
        <end position="35"/>
    </location>
</feature>
<proteinExistence type="predicted"/>
<dbReference type="AlphaFoldDB" id="A0A0E2M1E3"/>